<evidence type="ECO:0000256" key="4">
    <source>
        <dbReference type="ARBA" id="ARBA00022475"/>
    </source>
</evidence>
<dbReference type="EMBL" id="FNFF01000002">
    <property type="protein sequence ID" value="SDJ73462.1"/>
    <property type="molecule type" value="Genomic_DNA"/>
</dbReference>
<evidence type="ECO:0000256" key="6">
    <source>
        <dbReference type="ARBA" id="ARBA00022840"/>
    </source>
</evidence>
<evidence type="ECO:0000256" key="5">
    <source>
        <dbReference type="ARBA" id="ARBA00022741"/>
    </source>
</evidence>
<evidence type="ECO:0000256" key="7">
    <source>
        <dbReference type="ARBA" id="ARBA00023136"/>
    </source>
</evidence>
<organism evidence="9 10">
    <name type="scientific">Streptomyces indicus</name>
    <dbReference type="NCBI Taxonomy" id="417292"/>
    <lineage>
        <taxon>Bacteria</taxon>
        <taxon>Bacillati</taxon>
        <taxon>Actinomycetota</taxon>
        <taxon>Actinomycetes</taxon>
        <taxon>Kitasatosporales</taxon>
        <taxon>Streptomycetaceae</taxon>
        <taxon>Streptomyces</taxon>
    </lineage>
</organism>
<dbReference type="GO" id="GO:0005524">
    <property type="term" value="F:ATP binding"/>
    <property type="evidence" value="ECO:0007669"/>
    <property type="project" value="UniProtKB-KW"/>
</dbReference>
<sequence length="360" mass="40024">MSELESTVGRSSVPGPRTEDDVFLSVRDLRIHFDTDDGLVKSVDGISFDVRRGRTLGIVGESGSGKSVTSLGIMGLHRSRRARITGEVWLDSDELIAASEDFVRRQRGRKMAMIFQDPLSALHPYYTVGAQITEAYRVHHPVSKAVAKARAIDMLDRVGIPEPHKRYAGYPHEFSGGMRQRAMIAMALVNNPELLIADEPTTALDVTVQAQILDLIRDLQKEFGSAVIVITHDLGVVAEMADDLLVMYAGRCVERGTAEQVFESPQHPYTWGLLGSMPRIDRAQTERLVPVRGTPPSLINVPDGCPFHPRCPYADIPEDNVTRTVRPELRETVGSGHFTACHLPQEERTRIWTEEVEPKL</sequence>
<dbReference type="InterPro" id="IPR003439">
    <property type="entry name" value="ABC_transporter-like_ATP-bd"/>
</dbReference>
<dbReference type="Pfam" id="PF08352">
    <property type="entry name" value="oligo_HPY"/>
    <property type="match status" value="1"/>
</dbReference>
<dbReference type="InterPro" id="IPR003593">
    <property type="entry name" value="AAA+_ATPase"/>
</dbReference>
<dbReference type="PANTHER" id="PTHR43297">
    <property type="entry name" value="OLIGOPEPTIDE TRANSPORT ATP-BINDING PROTEIN APPD"/>
    <property type="match status" value="1"/>
</dbReference>
<dbReference type="CDD" id="cd03257">
    <property type="entry name" value="ABC_NikE_OppD_transporters"/>
    <property type="match status" value="1"/>
</dbReference>
<dbReference type="GO" id="GO:0015833">
    <property type="term" value="P:peptide transport"/>
    <property type="evidence" value="ECO:0007669"/>
    <property type="project" value="InterPro"/>
</dbReference>
<dbReference type="NCBIfam" id="TIGR01727">
    <property type="entry name" value="oligo_HPY"/>
    <property type="match status" value="1"/>
</dbReference>
<evidence type="ECO:0000259" key="8">
    <source>
        <dbReference type="PROSITE" id="PS50893"/>
    </source>
</evidence>
<dbReference type="PROSITE" id="PS00211">
    <property type="entry name" value="ABC_TRANSPORTER_1"/>
    <property type="match status" value="1"/>
</dbReference>
<keyword evidence="7" id="KW-0472">Membrane</keyword>
<keyword evidence="10" id="KW-1185">Reference proteome</keyword>
<proteinExistence type="inferred from homology"/>
<name>A0A1G8W594_9ACTN</name>
<evidence type="ECO:0000313" key="10">
    <source>
        <dbReference type="Proteomes" id="UP000199155"/>
    </source>
</evidence>
<evidence type="ECO:0000313" key="9">
    <source>
        <dbReference type="EMBL" id="SDJ73462.1"/>
    </source>
</evidence>
<dbReference type="PANTHER" id="PTHR43297:SF2">
    <property type="entry name" value="DIPEPTIDE TRANSPORT ATP-BINDING PROTEIN DPPD"/>
    <property type="match status" value="1"/>
</dbReference>
<dbReference type="Pfam" id="PF00005">
    <property type="entry name" value="ABC_tran"/>
    <property type="match status" value="1"/>
</dbReference>
<dbReference type="FunFam" id="3.40.50.300:FF:000016">
    <property type="entry name" value="Oligopeptide ABC transporter ATP-binding component"/>
    <property type="match status" value="1"/>
</dbReference>
<evidence type="ECO:0000256" key="2">
    <source>
        <dbReference type="ARBA" id="ARBA00005417"/>
    </source>
</evidence>
<dbReference type="SMART" id="SM00382">
    <property type="entry name" value="AAA"/>
    <property type="match status" value="1"/>
</dbReference>
<dbReference type="InterPro" id="IPR017871">
    <property type="entry name" value="ABC_transporter-like_CS"/>
</dbReference>
<dbReference type="InterPro" id="IPR027417">
    <property type="entry name" value="P-loop_NTPase"/>
</dbReference>
<dbReference type="Gene3D" id="3.40.50.300">
    <property type="entry name" value="P-loop containing nucleotide triphosphate hydrolases"/>
    <property type="match status" value="1"/>
</dbReference>
<evidence type="ECO:0000256" key="3">
    <source>
        <dbReference type="ARBA" id="ARBA00022448"/>
    </source>
</evidence>
<evidence type="ECO:0000256" key="1">
    <source>
        <dbReference type="ARBA" id="ARBA00004202"/>
    </source>
</evidence>
<dbReference type="GO" id="GO:0005886">
    <property type="term" value="C:plasma membrane"/>
    <property type="evidence" value="ECO:0007669"/>
    <property type="project" value="UniProtKB-SubCell"/>
</dbReference>
<keyword evidence="3" id="KW-0813">Transport</keyword>
<reference evidence="9 10" key="1">
    <citation type="submission" date="2016-10" db="EMBL/GenBank/DDBJ databases">
        <authorList>
            <person name="de Groot N.N."/>
        </authorList>
    </citation>
    <scope>NUCLEOTIDE SEQUENCE [LARGE SCALE GENOMIC DNA]</scope>
    <source>
        <strain evidence="9 10">CGMCC 4.5727</strain>
    </source>
</reference>
<comment type="subcellular location">
    <subcellularLocation>
        <location evidence="1">Cell membrane</location>
        <topology evidence="1">Peripheral membrane protein</topology>
    </subcellularLocation>
</comment>
<feature type="domain" description="ABC transporter" evidence="8">
    <location>
        <begin position="26"/>
        <end position="274"/>
    </location>
</feature>
<dbReference type="GO" id="GO:0016887">
    <property type="term" value="F:ATP hydrolysis activity"/>
    <property type="evidence" value="ECO:0007669"/>
    <property type="project" value="InterPro"/>
</dbReference>
<keyword evidence="6 9" id="KW-0067">ATP-binding</keyword>
<dbReference type="AlphaFoldDB" id="A0A1G8W594"/>
<dbReference type="Proteomes" id="UP000199155">
    <property type="component" value="Unassembled WGS sequence"/>
</dbReference>
<dbReference type="OrthoDB" id="3508321at2"/>
<protein>
    <submittedName>
        <fullName evidence="9">Peptide/nickel transport system ATP-binding protein</fullName>
    </submittedName>
</protein>
<keyword evidence="5" id="KW-0547">Nucleotide-binding</keyword>
<dbReference type="SUPFAM" id="SSF52540">
    <property type="entry name" value="P-loop containing nucleoside triphosphate hydrolases"/>
    <property type="match status" value="1"/>
</dbReference>
<dbReference type="InterPro" id="IPR050388">
    <property type="entry name" value="ABC_Ni/Peptide_Import"/>
</dbReference>
<accession>A0A1G8W594</accession>
<dbReference type="PROSITE" id="PS50893">
    <property type="entry name" value="ABC_TRANSPORTER_2"/>
    <property type="match status" value="1"/>
</dbReference>
<gene>
    <name evidence="9" type="ORF">SAMN05421806_102250</name>
</gene>
<dbReference type="STRING" id="417292.SAMN05421806_102250"/>
<dbReference type="InterPro" id="IPR013563">
    <property type="entry name" value="Oligopep_ABC_C"/>
</dbReference>
<keyword evidence="4" id="KW-1003">Cell membrane</keyword>
<dbReference type="RefSeq" id="WP_093608030.1">
    <property type="nucleotide sequence ID" value="NZ_FNFF01000002.1"/>
</dbReference>
<comment type="similarity">
    <text evidence="2">Belongs to the ABC transporter superfamily.</text>
</comment>